<sequence>MTNVDDDAREFFATQLKRLWEAAGRPKLAAVSDAAALSGPQRISDWMNRRHIPDAQSLARLVKALVQRIKPERRPSYGNLLDASMWQQWRMAAGKPGRHGESEPSRGGDTELGWLLSELAESFAFSLGIHPAIEVPGMPDTSPLPAYVRRPHDDELDDAVRCASEQNVLRVLVGESTSGKTRAGWEALDKLPAGWRLWHPISPTPIEAFDAGLGSLCPKTVIWLDEIYEYVSSERVAAQLFDLLRNPTYVPLLILGTARIAPWESLVSEPPNGALDPHPRARALVRGTEITVPGAFLPDDLAALRRASTADGRLRLVLDQDTSEVTQFLAGTPELLRRYARAPAEAKAVIHAAMDTYRLGMARLLPEPFLH</sequence>
<evidence type="ECO:0000313" key="2">
    <source>
        <dbReference type="Proteomes" id="UP000612899"/>
    </source>
</evidence>
<dbReference type="AlphaFoldDB" id="A0A8J3VCS7"/>
<dbReference type="EMBL" id="BONY01000004">
    <property type="protein sequence ID" value="GIH02859.1"/>
    <property type="molecule type" value="Genomic_DNA"/>
</dbReference>
<gene>
    <name evidence="1" type="ORF">Rhe02_09260</name>
</gene>
<keyword evidence="2" id="KW-1185">Reference proteome</keyword>
<dbReference type="Proteomes" id="UP000612899">
    <property type="component" value="Unassembled WGS sequence"/>
</dbReference>
<accession>A0A8J3VCS7</accession>
<proteinExistence type="predicted"/>
<dbReference type="RefSeq" id="WP_203906784.1">
    <property type="nucleotide sequence ID" value="NZ_BONY01000004.1"/>
</dbReference>
<reference evidence="1" key="1">
    <citation type="submission" date="2021-01" db="EMBL/GenBank/DDBJ databases">
        <title>Whole genome shotgun sequence of Rhizocola hellebori NBRC 109834.</title>
        <authorList>
            <person name="Komaki H."/>
            <person name="Tamura T."/>
        </authorList>
    </citation>
    <scope>NUCLEOTIDE SEQUENCE</scope>
    <source>
        <strain evidence="1">NBRC 109834</strain>
    </source>
</reference>
<protein>
    <submittedName>
        <fullName evidence="1">Uncharacterized protein</fullName>
    </submittedName>
</protein>
<comment type="caution">
    <text evidence="1">The sequence shown here is derived from an EMBL/GenBank/DDBJ whole genome shotgun (WGS) entry which is preliminary data.</text>
</comment>
<evidence type="ECO:0000313" key="1">
    <source>
        <dbReference type="EMBL" id="GIH02859.1"/>
    </source>
</evidence>
<name>A0A8J3VCS7_9ACTN</name>
<organism evidence="1 2">
    <name type="scientific">Rhizocola hellebori</name>
    <dbReference type="NCBI Taxonomy" id="1392758"/>
    <lineage>
        <taxon>Bacteria</taxon>
        <taxon>Bacillati</taxon>
        <taxon>Actinomycetota</taxon>
        <taxon>Actinomycetes</taxon>
        <taxon>Micromonosporales</taxon>
        <taxon>Micromonosporaceae</taxon>
        <taxon>Rhizocola</taxon>
    </lineage>
</organism>